<feature type="non-terminal residue" evidence="1">
    <location>
        <position position="68"/>
    </location>
</feature>
<dbReference type="Pfam" id="PF01194">
    <property type="entry name" value="RNA_pol_N"/>
    <property type="match status" value="1"/>
</dbReference>
<dbReference type="InterPro" id="IPR023580">
    <property type="entry name" value="RNA_pol_su_RPB10"/>
</dbReference>
<dbReference type="GO" id="GO:0006351">
    <property type="term" value="P:DNA-templated transcription"/>
    <property type="evidence" value="ECO:0007669"/>
    <property type="project" value="InterPro"/>
</dbReference>
<protein>
    <submittedName>
        <fullName evidence="1">Uncharacterized protein</fullName>
    </submittedName>
</protein>
<proteinExistence type="predicted"/>
<dbReference type="Gene3D" id="1.10.10.60">
    <property type="entry name" value="Homeodomain-like"/>
    <property type="match status" value="1"/>
</dbReference>
<reference evidence="1" key="2">
    <citation type="journal article" date="2020" name="Nat. Commun.">
        <title>Large-scale genome sequencing of mycorrhizal fungi provides insights into the early evolution of symbiotic traits.</title>
        <authorList>
            <person name="Miyauchi S."/>
            <person name="Kiss E."/>
            <person name="Kuo A."/>
            <person name="Drula E."/>
            <person name="Kohler A."/>
            <person name="Sanchez-Garcia M."/>
            <person name="Morin E."/>
            <person name="Andreopoulos B."/>
            <person name="Barry K.W."/>
            <person name="Bonito G."/>
            <person name="Buee M."/>
            <person name="Carver A."/>
            <person name="Chen C."/>
            <person name="Cichocki N."/>
            <person name="Clum A."/>
            <person name="Culley D."/>
            <person name="Crous P.W."/>
            <person name="Fauchery L."/>
            <person name="Girlanda M."/>
            <person name="Hayes R.D."/>
            <person name="Keri Z."/>
            <person name="LaButti K."/>
            <person name="Lipzen A."/>
            <person name="Lombard V."/>
            <person name="Magnuson J."/>
            <person name="Maillard F."/>
            <person name="Murat C."/>
            <person name="Nolan M."/>
            <person name="Ohm R.A."/>
            <person name="Pangilinan J."/>
            <person name="Pereira M.F."/>
            <person name="Perotto S."/>
            <person name="Peter M."/>
            <person name="Pfister S."/>
            <person name="Riley R."/>
            <person name="Sitrit Y."/>
            <person name="Stielow J.B."/>
            <person name="Szollosi G."/>
            <person name="Zifcakova L."/>
            <person name="Stursova M."/>
            <person name="Spatafora J.W."/>
            <person name="Tedersoo L."/>
            <person name="Vaario L.M."/>
            <person name="Yamada A."/>
            <person name="Yan M."/>
            <person name="Wang P."/>
            <person name="Xu J."/>
            <person name="Bruns T."/>
            <person name="Baldrian P."/>
            <person name="Vilgalys R."/>
            <person name="Dunand C."/>
            <person name="Henrissat B."/>
            <person name="Grigoriev I.V."/>
            <person name="Hibbett D."/>
            <person name="Nagy L.G."/>
            <person name="Martin F.M."/>
        </authorList>
    </citation>
    <scope>NUCLEOTIDE SEQUENCE</scope>
    <source>
        <strain evidence="1">BED1</strain>
    </source>
</reference>
<sequence>MMRAFSSLAVMGIVGQRSARDIDHSKSATTFKWNAYLELLANDTGEGYCCHRMVLTHVDLIEKLLHYN</sequence>
<keyword evidence="2" id="KW-1185">Reference proteome</keyword>
<dbReference type="InterPro" id="IPR000268">
    <property type="entry name" value="RPABC5/Rpb10"/>
</dbReference>
<dbReference type="GO" id="GO:0003677">
    <property type="term" value="F:DNA binding"/>
    <property type="evidence" value="ECO:0007669"/>
    <property type="project" value="InterPro"/>
</dbReference>
<gene>
    <name evidence="1" type="ORF">L210DRAFT_892743</name>
</gene>
<reference evidence="1" key="1">
    <citation type="submission" date="2019-10" db="EMBL/GenBank/DDBJ databases">
        <authorList>
            <consortium name="DOE Joint Genome Institute"/>
            <person name="Kuo A."/>
            <person name="Miyauchi S."/>
            <person name="Kiss E."/>
            <person name="Drula E."/>
            <person name="Kohler A."/>
            <person name="Sanchez-Garcia M."/>
            <person name="Andreopoulos B."/>
            <person name="Barry K.W."/>
            <person name="Bonito G."/>
            <person name="Buee M."/>
            <person name="Carver A."/>
            <person name="Chen C."/>
            <person name="Cichocki N."/>
            <person name="Clum A."/>
            <person name="Culley D."/>
            <person name="Crous P.W."/>
            <person name="Fauchery L."/>
            <person name="Girlanda M."/>
            <person name="Hayes R."/>
            <person name="Keri Z."/>
            <person name="LaButti K."/>
            <person name="Lipzen A."/>
            <person name="Lombard V."/>
            <person name="Magnuson J."/>
            <person name="Maillard F."/>
            <person name="Morin E."/>
            <person name="Murat C."/>
            <person name="Nolan M."/>
            <person name="Ohm R."/>
            <person name="Pangilinan J."/>
            <person name="Pereira M."/>
            <person name="Perotto S."/>
            <person name="Peter M."/>
            <person name="Riley R."/>
            <person name="Sitrit Y."/>
            <person name="Stielow B."/>
            <person name="Szollosi G."/>
            <person name="Zifcakova L."/>
            <person name="Stursova M."/>
            <person name="Spatafora J.W."/>
            <person name="Tedersoo L."/>
            <person name="Vaario L.-M."/>
            <person name="Yamada A."/>
            <person name="Yan M."/>
            <person name="Wang P."/>
            <person name="Xu J."/>
            <person name="Bruns T."/>
            <person name="Baldrian P."/>
            <person name="Vilgalys R."/>
            <person name="Henrissat B."/>
            <person name="Grigoriev I.V."/>
            <person name="Hibbett D."/>
            <person name="Nagy L.G."/>
            <person name="Martin F.M."/>
        </authorList>
    </citation>
    <scope>NUCLEOTIDE SEQUENCE</scope>
    <source>
        <strain evidence="1">BED1</strain>
    </source>
</reference>
<name>A0AAD4GE47_BOLED</name>
<dbReference type="AlphaFoldDB" id="A0AAD4GE47"/>
<dbReference type="GO" id="GO:0003899">
    <property type="term" value="F:DNA-directed RNA polymerase activity"/>
    <property type="evidence" value="ECO:0007669"/>
    <property type="project" value="InterPro"/>
</dbReference>
<accession>A0AAD4GE47</accession>
<dbReference type="EMBL" id="WHUW01000017">
    <property type="protein sequence ID" value="KAF8437956.1"/>
    <property type="molecule type" value="Genomic_DNA"/>
</dbReference>
<organism evidence="1 2">
    <name type="scientific">Boletus edulis BED1</name>
    <dbReference type="NCBI Taxonomy" id="1328754"/>
    <lineage>
        <taxon>Eukaryota</taxon>
        <taxon>Fungi</taxon>
        <taxon>Dikarya</taxon>
        <taxon>Basidiomycota</taxon>
        <taxon>Agaricomycotina</taxon>
        <taxon>Agaricomycetes</taxon>
        <taxon>Agaricomycetidae</taxon>
        <taxon>Boletales</taxon>
        <taxon>Boletineae</taxon>
        <taxon>Boletaceae</taxon>
        <taxon>Boletoideae</taxon>
        <taxon>Boletus</taxon>
    </lineage>
</organism>
<comment type="caution">
    <text evidence="1">The sequence shown here is derived from an EMBL/GenBank/DDBJ whole genome shotgun (WGS) entry which is preliminary data.</text>
</comment>
<dbReference type="Proteomes" id="UP001194468">
    <property type="component" value="Unassembled WGS sequence"/>
</dbReference>
<evidence type="ECO:0000313" key="1">
    <source>
        <dbReference type="EMBL" id="KAF8437956.1"/>
    </source>
</evidence>
<evidence type="ECO:0000313" key="2">
    <source>
        <dbReference type="Proteomes" id="UP001194468"/>
    </source>
</evidence>
<dbReference type="SUPFAM" id="SSF46924">
    <property type="entry name" value="RNA polymerase subunit RPB10"/>
    <property type="match status" value="1"/>
</dbReference>